<dbReference type="PANTHER" id="PTHR43549">
    <property type="entry name" value="MULTIDRUG RESISTANCE PROTEIN YPNP-RELATED"/>
    <property type="match status" value="1"/>
</dbReference>
<dbReference type="PIRSF" id="PIRSF006603">
    <property type="entry name" value="DinF"/>
    <property type="match status" value="1"/>
</dbReference>
<keyword evidence="2" id="KW-0813">Transport</keyword>
<name>A0ABW0Q4N2_9BURK</name>
<evidence type="ECO:0000313" key="8">
    <source>
        <dbReference type="EMBL" id="MFC5519633.1"/>
    </source>
</evidence>
<sequence length="467" mass="47995">MNTIDPRTRLLLEAPIGATLLRLAAPNVLVMVAQAAAGLIETYFVGKLGTDALAGMALVFPIVMLMQMTSAGAMGGGIASSIARALGAGRRDDADALVLHAIVIALGFGLAFSLALLLGGRWLYAQMGGSGASLQAAVTYSHWVFAGAMLVWLFNSLAAVIRGTGNMTVPANVTVVGVIALVPLSPLLIFGWGPVPALGIAGGALALLLYYLVGTLALAAYLWSDRSLLKPSLANVKLRWLLFRDILRIGLIGAISTLATNLSIGVATSLAGGFGPAAIAGYGTAARLEYLLVPLVFGLGAPLVAMVGTCMGAGQHERALRATWIGAAMAFTLTEAIGLAAAAFPRAWLSLFGTDPAMLEAGTLYLRAVGPLYGFFGVALVLYFASQGAGRLLWPVAGNIARLAVAAIGGWLAIRWGGGLMQVFVAQGAGLVVYGVVIAAAIAGGAWFGRVGWPCRTATLLRRIQPG</sequence>
<evidence type="ECO:0000256" key="4">
    <source>
        <dbReference type="ARBA" id="ARBA00022692"/>
    </source>
</evidence>
<feature type="transmembrane region" description="Helical" evidence="7">
    <location>
        <begin position="198"/>
        <end position="224"/>
    </location>
</feature>
<feature type="transmembrane region" description="Helical" evidence="7">
    <location>
        <begin position="97"/>
        <end position="120"/>
    </location>
</feature>
<evidence type="ECO:0000256" key="2">
    <source>
        <dbReference type="ARBA" id="ARBA00022448"/>
    </source>
</evidence>
<feature type="transmembrane region" description="Helical" evidence="7">
    <location>
        <begin position="20"/>
        <end position="40"/>
    </location>
</feature>
<keyword evidence="6 7" id="KW-0472">Membrane</keyword>
<keyword evidence="4 7" id="KW-0812">Transmembrane</keyword>
<dbReference type="InterPro" id="IPR052031">
    <property type="entry name" value="Membrane_Transporter-Flippase"/>
</dbReference>
<gene>
    <name evidence="8" type="ORF">ACFPP7_01710</name>
</gene>
<evidence type="ECO:0000256" key="5">
    <source>
        <dbReference type="ARBA" id="ARBA00022989"/>
    </source>
</evidence>
<evidence type="ECO:0000256" key="3">
    <source>
        <dbReference type="ARBA" id="ARBA00022475"/>
    </source>
</evidence>
<keyword evidence="5 7" id="KW-1133">Transmembrane helix</keyword>
<comment type="subcellular location">
    <subcellularLocation>
        <location evidence="1">Cell inner membrane</location>
        <topology evidence="1">Multi-pass membrane protein</topology>
    </subcellularLocation>
</comment>
<feature type="transmembrane region" description="Helical" evidence="7">
    <location>
        <begin position="52"/>
        <end position="76"/>
    </location>
</feature>
<feature type="transmembrane region" description="Helical" evidence="7">
    <location>
        <begin position="392"/>
        <end position="414"/>
    </location>
</feature>
<dbReference type="Pfam" id="PF01554">
    <property type="entry name" value="MatE"/>
    <property type="match status" value="2"/>
</dbReference>
<feature type="transmembrane region" description="Helical" evidence="7">
    <location>
        <begin position="324"/>
        <end position="344"/>
    </location>
</feature>
<dbReference type="NCBIfam" id="TIGR00797">
    <property type="entry name" value="matE"/>
    <property type="match status" value="1"/>
</dbReference>
<feature type="transmembrane region" description="Helical" evidence="7">
    <location>
        <begin position="420"/>
        <end position="448"/>
    </location>
</feature>
<evidence type="ECO:0000256" key="1">
    <source>
        <dbReference type="ARBA" id="ARBA00004429"/>
    </source>
</evidence>
<evidence type="ECO:0000256" key="6">
    <source>
        <dbReference type="ARBA" id="ARBA00023136"/>
    </source>
</evidence>
<feature type="transmembrane region" description="Helical" evidence="7">
    <location>
        <begin position="291"/>
        <end position="312"/>
    </location>
</feature>
<proteinExistence type="predicted"/>
<dbReference type="InterPro" id="IPR048279">
    <property type="entry name" value="MdtK-like"/>
</dbReference>
<feature type="transmembrane region" description="Helical" evidence="7">
    <location>
        <begin position="173"/>
        <end position="192"/>
    </location>
</feature>
<reference evidence="9" key="1">
    <citation type="journal article" date="2019" name="Int. J. Syst. Evol. Microbiol.">
        <title>The Global Catalogue of Microorganisms (GCM) 10K type strain sequencing project: providing services to taxonomists for standard genome sequencing and annotation.</title>
        <authorList>
            <consortium name="The Broad Institute Genomics Platform"/>
            <consortium name="The Broad Institute Genome Sequencing Center for Infectious Disease"/>
            <person name="Wu L."/>
            <person name="Ma J."/>
        </authorList>
    </citation>
    <scope>NUCLEOTIDE SEQUENCE [LARGE SCALE GENOMIC DNA]</scope>
    <source>
        <strain evidence="9">CGMCC 4.7277</strain>
    </source>
</reference>
<comment type="caution">
    <text evidence="8">The sequence shown here is derived from an EMBL/GenBank/DDBJ whole genome shotgun (WGS) entry which is preliminary data.</text>
</comment>
<evidence type="ECO:0000313" key="9">
    <source>
        <dbReference type="Proteomes" id="UP001596084"/>
    </source>
</evidence>
<feature type="transmembrane region" description="Helical" evidence="7">
    <location>
        <begin position="364"/>
        <end position="385"/>
    </location>
</feature>
<evidence type="ECO:0000256" key="7">
    <source>
        <dbReference type="SAM" id="Phobius"/>
    </source>
</evidence>
<protein>
    <submittedName>
        <fullName evidence="8">MATE family efflux transporter</fullName>
    </submittedName>
</protein>
<dbReference type="EMBL" id="JBHSMX010000003">
    <property type="protein sequence ID" value="MFC5519633.1"/>
    <property type="molecule type" value="Genomic_DNA"/>
</dbReference>
<dbReference type="RefSeq" id="WP_068831848.1">
    <property type="nucleotide sequence ID" value="NZ_JBHSMX010000003.1"/>
</dbReference>
<feature type="transmembrane region" description="Helical" evidence="7">
    <location>
        <begin position="140"/>
        <end position="161"/>
    </location>
</feature>
<feature type="transmembrane region" description="Helical" evidence="7">
    <location>
        <begin position="245"/>
        <end position="271"/>
    </location>
</feature>
<accession>A0ABW0Q4N2</accession>
<organism evidence="8 9">
    <name type="scientific">Polaromonas jejuensis</name>
    <dbReference type="NCBI Taxonomy" id="457502"/>
    <lineage>
        <taxon>Bacteria</taxon>
        <taxon>Pseudomonadati</taxon>
        <taxon>Pseudomonadota</taxon>
        <taxon>Betaproteobacteria</taxon>
        <taxon>Burkholderiales</taxon>
        <taxon>Comamonadaceae</taxon>
        <taxon>Polaromonas</taxon>
    </lineage>
</organism>
<keyword evidence="3" id="KW-1003">Cell membrane</keyword>
<dbReference type="InterPro" id="IPR002528">
    <property type="entry name" value="MATE_fam"/>
</dbReference>
<dbReference type="PANTHER" id="PTHR43549:SF3">
    <property type="entry name" value="MULTIDRUG RESISTANCE PROTEIN YPNP-RELATED"/>
    <property type="match status" value="1"/>
</dbReference>
<keyword evidence="9" id="KW-1185">Reference proteome</keyword>
<dbReference type="Proteomes" id="UP001596084">
    <property type="component" value="Unassembled WGS sequence"/>
</dbReference>
<dbReference type="CDD" id="cd13148">
    <property type="entry name" value="MATE_like_3"/>
    <property type="match status" value="1"/>
</dbReference>